<reference evidence="4 5" key="1">
    <citation type="journal article" date="2014" name="Int. J. Syst. Evol. Microbiol.">
        <title>Complete genome sequence of Corynebacterium casei LMG S-19264T (=DSM 44701T), isolated from a smear-ripened cheese.</title>
        <authorList>
            <consortium name="US DOE Joint Genome Institute (JGI-PGF)"/>
            <person name="Walter F."/>
            <person name="Albersmeier A."/>
            <person name="Kalinowski J."/>
            <person name="Ruckert C."/>
        </authorList>
    </citation>
    <scope>NUCLEOTIDE SEQUENCE [LARGE SCALE GENOMIC DNA]</scope>
    <source>
        <strain evidence="4 5">CGMCC 1.9161</strain>
    </source>
</reference>
<evidence type="ECO:0000256" key="2">
    <source>
        <dbReference type="HAMAP-Rule" id="MF_00791"/>
    </source>
</evidence>
<proteinExistence type="inferred from homology"/>
<dbReference type="NCBIfam" id="NF003967">
    <property type="entry name" value="PRK05461.1"/>
    <property type="match status" value="1"/>
</dbReference>
<organism evidence="4 5">
    <name type="scientific">Salinarimonas ramus</name>
    <dbReference type="NCBI Taxonomy" id="690164"/>
    <lineage>
        <taxon>Bacteria</taxon>
        <taxon>Pseudomonadati</taxon>
        <taxon>Pseudomonadota</taxon>
        <taxon>Alphaproteobacteria</taxon>
        <taxon>Hyphomicrobiales</taxon>
        <taxon>Salinarimonadaceae</taxon>
        <taxon>Salinarimonas</taxon>
    </lineage>
</organism>
<protein>
    <recommendedName>
        <fullName evidence="1 2">Protein ApaG</fullName>
    </recommendedName>
</protein>
<dbReference type="Pfam" id="PF04379">
    <property type="entry name" value="DUF525"/>
    <property type="match status" value="1"/>
</dbReference>
<sequence length="130" mass="14662">MYTAVTHGVRVTVTPTYLEEQSHPDEGRYFFAYTVEITNLNAERVRLRDRYWKIVDGHGRVQEVHGAGVVGRQPVLGPGEVFTYTSGCPLDTPDGTMQGHYRMERSGGDLFEAEIPAFSLDSPYSRRSLH</sequence>
<dbReference type="InterPro" id="IPR036767">
    <property type="entry name" value="ApaG_sf"/>
</dbReference>
<dbReference type="InterPro" id="IPR023065">
    <property type="entry name" value="Uncharacterised_ApaG"/>
</dbReference>
<gene>
    <name evidence="2 4" type="primary">apaG</name>
    <name evidence="4" type="ORF">GCM10011322_03400</name>
</gene>
<dbReference type="InterPro" id="IPR007474">
    <property type="entry name" value="ApaG_domain"/>
</dbReference>
<dbReference type="Gene3D" id="2.60.40.1470">
    <property type="entry name" value="ApaG domain"/>
    <property type="match status" value="1"/>
</dbReference>
<dbReference type="EMBL" id="BMMF01000001">
    <property type="protein sequence ID" value="GGK20057.1"/>
    <property type="molecule type" value="Genomic_DNA"/>
</dbReference>
<dbReference type="AlphaFoldDB" id="A0A917Q418"/>
<dbReference type="SUPFAM" id="SSF110069">
    <property type="entry name" value="ApaG-like"/>
    <property type="match status" value="1"/>
</dbReference>
<name>A0A917Q418_9HYPH</name>
<evidence type="ECO:0000313" key="5">
    <source>
        <dbReference type="Proteomes" id="UP000600449"/>
    </source>
</evidence>
<evidence type="ECO:0000256" key="1">
    <source>
        <dbReference type="ARBA" id="ARBA00017693"/>
    </source>
</evidence>
<comment type="caution">
    <text evidence="4">The sequence shown here is derived from an EMBL/GenBank/DDBJ whole genome shotgun (WGS) entry which is preliminary data.</text>
</comment>
<dbReference type="RefSeq" id="WP_188908839.1">
    <property type="nucleotide sequence ID" value="NZ_BMMF01000001.1"/>
</dbReference>
<accession>A0A917Q418</accession>
<dbReference type="HAMAP" id="MF_00791">
    <property type="entry name" value="ApaG"/>
    <property type="match status" value="1"/>
</dbReference>
<dbReference type="PANTHER" id="PTHR47191:SF2">
    <property type="entry name" value="OS05G0170800 PROTEIN"/>
    <property type="match status" value="1"/>
</dbReference>
<dbReference type="PANTHER" id="PTHR47191">
    <property type="entry name" value="OS05G0170800 PROTEIN"/>
    <property type="match status" value="1"/>
</dbReference>
<dbReference type="InterPro" id="IPR050718">
    <property type="entry name" value="ApaG-like"/>
</dbReference>
<dbReference type="Proteomes" id="UP000600449">
    <property type="component" value="Unassembled WGS sequence"/>
</dbReference>
<evidence type="ECO:0000313" key="4">
    <source>
        <dbReference type="EMBL" id="GGK20057.1"/>
    </source>
</evidence>
<keyword evidence="5" id="KW-1185">Reference proteome</keyword>
<feature type="domain" description="ApaG" evidence="3">
    <location>
        <begin position="3"/>
        <end position="127"/>
    </location>
</feature>
<dbReference type="PROSITE" id="PS51087">
    <property type="entry name" value="APAG"/>
    <property type="match status" value="1"/>
</dbReference>
<evidence type="ECO:0000259" key="3">
    <source>
        <dbReference type="PROSITE" id="PS51087"/>
    </source>
</evidence>